<dbReference type="SUPFAM" id="SSF52540">
    <property type="entry name" value="P-loop containing nucleoside triphosphate hydrolases"/>
    <property type="match status" value="1"/>
</dbReference>
<dbReference type="AlphaFoldDB" id="A0A258HHG3"/>
<dbReference type="InterPro" id="IPR003593">
    <property type="entry name" value="AAA+_ATPase"/>
</dbReference>
<accession>A0A258HHG3</accession>
<keyword evidence="2" id="KW-0813">Transport</keyword>
<dbReference type="CDD" id="cd03220">
    <property type="entry name" value="ABC_KpsT_Wzt"/>
    <property type="match status" value="1"/>
</dbReference>
<dbReference type="PROSITE" id="PS00211">
    <property type="entry name" value="ABC_TRANSPORTER_1"/>
    <property type="match status" value="1"/>
</dbReference>
<evidence type="ECO:0000313" key="6">
    <source>
        <dbReference type="EMBL" id="OYX56366.1"/>
    </source>
</evidence>
<dbReference type="InterPro" id="IPR050683">
    <property type="entry name" value="Bact_Polysacc_Export_ATP-bd"/>
</dbReference>
<sequence>MTDAANDIVEAPGLRVSHLGKTFHGATRPVFQNIDFTLGRSGRLAILGRNGQGKSTLIKMLGGILPATEGEIVWNMSSSWPIGFGGGFQGSLSGLDNIRFLARLYGRDYRDTLERVDAFAELGRSLRLPVKHYSSGMRARLAFGLSLAIEFDCYLIDELVAVGDARFQQKCQEELFQHRKDRAFMMASHDVHMVAHHCDRAIIIESGKCKIFEDVQEAVEIYSWLRAA</sequence>
<feature type="domain" description="ABC transporter" evidence="5">
    <location>
        <begin position="14"/>
        <end position="225"/>
    </location>
</feature>
<evidence type="ECO:0000256" key="3">
    <source>
        <dbReference type="ARBA" id="ARBA00022741"/>
    </source>
</evidence>
<dbReference type="Proteomes" id="UP000216147">
    <property type="component" value="Unassembled WGS sequence"/>
</dbReference>
<dbReference type="Gene3D" id="3.40.50.300">
    <property type="entry name" value="P-loop containing nucleotide triphosphate hydrolases"/>
    <property type="match status" value="1"/>
</dbReference>
<dbReference type="PANTHER" id="PTHR46743:SF2">
    <property type="entry name" value="TEICHOIC ACIDS EXPORT ATP-BINDING PROTEIN TAGH"/>
    <property type="match status" value="1"/>
</dbReference>
<dbReference type="InterPro" id="IPR027417">
    <property type="entry name" value="P-loop_NTPase"/>
</dbReference>
<comment type="caution">
    <text evidence="6">The sequence shown here is derived from an EMBL/GenBank/DDBJ whole genome shotgun (WGS) entry which is preliminary data.</text>
</comment>
<evidence type="ECO:0000313" key="7">
    <source>
        <dbReference type="Proteomes" id="UP000216147"/>
    </source>
</evidence>
<comment type="similarity">
    <text evidence="1">Belongs to the ABC transporter superfamily.</text>
</comment>
<dbReference type="InterPro" id="IPR015860">
    <property type="entry name" value="ABC_transpr_TagH-like"/>
</dbReference>
<gene>
    <name evidence="6" type="ORF">B7Y86_10510</name>
</gene>
<evidence type="ECO:0000259" key="5">
    <source>
        <dbReference type="PROSITE" id="PS50893"/>
    </source>
</evidence>
<dbReference type="GO" id="GO:0005524">
    <property type="term" value="F:ATP binding"/>
    <property type="evidence" value="ECO:0007669"/>
    <property type="project" value="UniProtKB-KW"/>
</dbReference>
<evidence type="ECO:0000256" key="1">
    <source>
        <dbReference type="ARBA" id="ARBA00005417"/>
    </source>
</evidence>
<dbReference type="InterPro" id="IPR003439">
    <property type="entry name" value="ABC_transporter-like_ATP-bd"/>
</dbReference>
<keyword evidence="3" id="KW-0547">Nucleotide-binding</keyword>
<dbReference type="GO" id="GO:0016020">
    <property type="term" value="C:membrane"/>
    <property type="evidence" value="ECO:0007669"/>
    <property type="project" value="InterPro"/>
</dbReference>
<protein>
    <submittedName>
        <fullName evidence="6">ATP-binding protein</fullName>
    </submittedName>
</protein>
<dbReference type="EMBL" id="NCEQ01000008">
    <property type="protein sequence ID" value="OYX56366.1"/>
    <property type="molecule type" value="Genomic_DNA"/>
</dbReference>
<reference evidence="6 7" key="1">
    <citation type="submission" date="2017-03" db="EMBL/GenBank/DDBJ databases">
        <title>Lifting the veil on microbial sulfur biogeochemistry in mining wastewaters.</title>
        <authorList>
            <person name="Kantor R.S."/>
            <person name="Colenbrander Nelson T."/>
            <person name="Marshall S."/>
            <person name="Bennett D."/>
            <person name="Apte S."/>
            <person name="Camacho D."/>
            <person name="Thomas B.C."/>
            <person name="Warren L.A."/>
            <person name="Banfield J.F."/>
        </authorList>
    </citation>
    <scope>NUCLEOTIDE SEQUENCE [LARGE SCALE GENOMIC DNA]</scope>
    <source>
        <strain evidence="6">32-68-21</strain>
    </source>
</reference>
<name>A0A258HHG3_9CAUL</name>
<organism evidence="6 7">
    <name type="scientific">Brevundimonas subvibrioides</name>
    <dbReference type="NCBI Taxonomy" id="74313"/>
    <lineage>
        <taxon>Bacteria</taxon>
        <taxon>Pseudomonadati</taxon>
        <taxon>Pseudomonadota</taxon>
        <taxon>Alphaproteobacteria</taxon>
        <taxon>Caulobacterales</taxon>
        <taxon>Caulobacteraceae</taxon>
        <taxon>Brevundimonas</taxon>
    </lineage>
</organism>
<dbReference type="GO" id="GO:0016887">
    <property type="term" value="F:ATP hydrolysis activity"/>
    <property type="evidence" value="ECO:0007669"/>
    <property type="project" value="InterPro"/>
</dbReference>
<dbReference type="PANTHER" id="PTHR46743">
    <property type="entry name" value="TEICHOIC ACIDS EXPORT ATP-BINDING PROTEIN TAGH"/>
    <property type="match status" value="1"/>
</dbReference>
<dbReference type="Pfam" id="PF00005">
    <property type="entry name" value="ABC_tran"/>
    <property type="match status" value="1"/>
</dbReference>
<evidence type="ECO:0000256" key="4">
    <source>
        <dbReference type="ARBA" id="ARBA00022840"/>
    </source>
</evidence>
<keyword evidence="4 6" id="KW-0067">ATP-binding</keyword>
<proteinExistence type="inferred from homology"/>
<dbReference type="GO" id="GO:0140359">
    <property type="term" value="F:ABC-type transporter activity"/>
    <property type="evidence" value="ECO:0007669"/>
    <property type="project" value="InterPro"/>
</dbReference>
<dbReference type="InterPro" id="IPR017871">
    <property type="entry name" value="ABC_transporter-like_CS"/>
</dbReference>
<dbReference type="SMART" id="SM00382">
    <property type="entry name" value="AAA"/>
    <property type="match status" value="1"/>
</dbReference>
<evidence type="ECO:0000256" key="2">
    <source>
        <dbReference type="ARBA" id="ARBA00022448"/>
    </source>
</evidence>
<dbReference type="PROSITE" id="PS50893">
    <property type="entry name" value="ABC_TRANSPORTER_2"/>
    <property type="match status" value="1"/>
</dbReference>